<sequence>MTRRCTCGGALAQHTIEVPIGGVATLDDIEQWRCEICGQNAYPLATLQRVEAVFHGVSLGGPRAGQLVVDDDEGMSSMP</sequence>
<evidence type="ECO:0000313" key="2">
    <source>
        <dbReference type="Proteomes" id="UP000184440"/>
    </source>
</evidence>
<dbReference type="RefSeq" id="WP_073252302.1">
    <property type="nucleotide sequence ID" value="NZ_FRCS01000001.1"/>
</dbReference>
<name>A0A1M7KUX9_9ACTN</name>
<protein>
    <recommendedName>
        <fullName evidence="3">YgiT-type zinc finger domain-containing protein</fullName>
    </recommendedName>
</protein>
<evidence type="ECO:0008006" key="3">
    <source>
        <dbReference type="Google" id="ProtNLM"/>
    </source>
</evidence>
<dbReference type="Proteomes" id="UP000184440">
    <property type="component" value="Unassembled WGS sequence"/>
</dbReference>
<keyword evidence="2" id="KW-1185">Reference proteome</keyword>
<reference evidence="1 2" key="1">
    <citation type="submission" date="2016-11" db="EMBL/GenBank/DDBJ databases">
        <authorList>
            <person name="Jaros S."/>
            <person name="Januszkiewicz K."/>
            <person name="Wedrychowicz H."/>
        </authorList>
    </citation>
    <scope>NUCLEOTIDE SEQUENCE [LARGE SCALE GENOMIC DNA]</scope>
    <source>
        <strain evidence="1 2">DSM 46144</strain>
    </source>
</reference>
<gene>
    <name evidence="1" type="ORF">SAMN05443668_1011269</name>
</gene>
<dbReference type="AlphaFoldDB" id="A0A1M7KUX9"/>
<accession>A0A1M7KUX9</accession>
<evidence type="ECO:0000313" key="1">
    <source>
        <dbReference type="EMBL" id="SHM69381.1"/>
    </source>
</evidence>
<proteinExistence type="predicted"/>
<dbReference type="EMBL" id="FRCS01000001">
    <property type="protein sequence ID" value="SHM69381.1"/>
    <property type="molecule type" value="Genomic_DNA"/>
</dbReference>
<organism evidence="1 2">
    <name type="scientific">Cryptosporangium aurantiacum</name>
    <dbReference type="NCBI Taxonomy" id="134849"/>
    <lineage>
        <taxon>Bacteria</taxon>
        <taxon>Bacillati</taxon>
        <taxon>Actinomycetota</taxon>
        <taxon>Actinomycetes</taxon>
        <taxon>Cryptosporangiales</taxon>
        <taxon>Cryptosporangiaceae</taxon>
        <taxon>Cryptosporangium</taxon>
    </lineage>
</organism>
<dbReference type="STRING" id="134849.SAMN05443668_1011269"/>